<dbReference type="EMBL" id="WNUR01000280">
    <property type="protein sequence ID" value="MDZ7542582.1"/>
    <property type="molecule type" value="Genomic_DNA"/>
</dbReference>
<dbReference type="Proteomes" id="UP001288944">
    <property type="component" value="Unassembled WGS sequence"/>
</dbReference>
<dbReference type="PANTHER" id="PTHR43155">
    <property type="entry name" value="CYCLIC DI-GMP PHOSPHODIESTERASE PA4108-RELATED"/>
    <property type="match status" value="1"/>
</dbReference>
<dbReference type="Pfam" id="PF13487">
    <property type="entry name" value="HD_5"/>
    <property type="match status" value="1"/>
</dbReference>
<gene>
    <name evidence="2" type="ORF">GNF83_15510</name>
</gene>
<dbReference type="InterPro" id="IPR003607">
    <property type="entry name" value="HD/PDEase_dom"/>
</dbReference>
<dbReference type="CDD" id="cd00077">
    <property type="entry name" value="HDc"/>
    <property type="match status" value="1"/>
</dbReference>
<comment type="caution">
    <text evidence="2">The sequence shown here is derived from an EMBL/GenBank/DDBJ whole genome shotgun (WGS) entry which is preliminary data.</text>
</comment>
<name>A0AAW9KGV5_CLOPF</name>
<dbReference type="Gene3D" id="1.10.3210.10">
    <property type="entry name" value="Hypothetical protein af1432"/>
    <property type="match status" value="1"/>
</dbReference>
<dbReference type="AlphaFoldDB" id="A0AAW9KGV5"/>
<evidence type="ECO:0000313" key="2">
    <source>
        <dbReference type="EMBL" id="MDZ7542582.1"/>
    </source>
</evidence>
<accession>A0AAW9KGV5</accession>
<feature type="non-terminal residue" evidence="2">
    <location>
        <position position="1"/>
    </location>
</feature>
<dbReference type="PANTHER" id="PTHR43155:SF2">
    <property type="entry name" value="CYCLIC DI-GMP PHOSPHODIESTERASE PA4108"/>
    <property type="match status" value="1"/>
</dbReference>
<feature type="domain" description="HD-GYP" evidence="1">
    <location>
        <begin position="1"/>
        <end position="110"/>
    </location>
</feature>
<evidence type="ECO:0000259" key="1">
    <source>
        <dbReference type="PROSITE" id="PS51832"/>
    </source>
</evidence>
<reference evidence="2" key="1">
    <citation type="submission" date="2019-11" db="EMBL/GenBank/DDBJ databases">
        <title>Characterization of Clostridium perfringens isolates from swine manure treated agricultural soils.</title>
        <authorList>
            <person name="Wushke S.T."/>
        </authorList>
    </citation>
    <scope>NUCLEOTIDE SEQUENCE</scope>
    <source>
        <strain evidence="2">X62</strain>
    </source>
</reference>
<protein>
    <submittedName>
        <fullName evidence="2">HD domain-containing protein</fullName>
    </submittedName>
</protein>
<evidence type="ECO:0000313" key="3">
    <source>
        <dbReference type="Proteomes" id="UP001288944"/>
    </source>
</evidence>
<dbReference type="SUPFAM" id="SSF109604">
    <property type="entry name" value="HD-domain/PDEase-like"/>
    <property type="match status" value="1"/>
</dbReference>
<sequence>TQFGYEILRNTPALNDGVKLAALQHHERIDGKGYPLRISGEKIHVYAKIVAIADMFHAMTMDRVYKMAESPFIALEKLQEASFGKLAPQMVLTFIHKMMNLSQGTVVKLSDGRVGRIVFIDNQYPTRPWVSINGTIEQLAKDKQLWIESVVAVK</sequence>
<organism evidence="2 3">
    <name type="scientific">Clostridium perfringens</name>
    <dbReference type="NCBI Taxonomy" id="1502"/>
    <lineage>
        <taxon>Bacteria</taxon>
        <taxon>Bacillati</taxon>
        <taxon>Bacillota</taxon>
        <taxon>Clostridia</taxon>
        <taxon>Eubacteriales</taxon>
        <taxon>Clostridiaceae</taxon>
        <taxon>Clostridium</taxon>
    </lineage>
</organism>
<proteinExistence type="predicted"/>
<dbReference type="InterPro" id="IPR037522">
    <property type="entry name" value="HD_GYP_dom"/>
</dbReference>
<dbReference type="PROSITE" id="PS51832">
    <property type="entry name" value="HD_GYP"/>
    <property type="match status" value="1"/>
</dbReference>